<evidence type="ECO:0000256" key="10">
    <source>
        <dbReference type="ARBA" id="ARBA00023201"/>
    </source>
</evidence>
<accession>A0ABV9SXN5</accession>
<keyword evidence="9 12" id="KW-0472">Membrane</keyword>
<dbReference type="PROSITE" id="PS50283">
    <property type="entry name" value="NA_SOLUT_SYMP_3"/>
    <property type="match status" value="1"/>
</dbReference>
<evidence type="ECO:0000256" key="5">
    <source>
        <dbReference type="ARBA" id="ARBA00022692"/>
    </source>
</evidence>
<evidence type="ECO:0000256" key="3">
    <source>
        <dbReference type="ARBA" id="ARBA00022448"/>
    </source>
</evidence>
<feature type="transmembrane region" description="Helical" evidence="12">
    <location>
        <begin position="391"/>
        <end position="414"/>
    </location>
</feature>
<organism evidence="13 14">
    <name type="scientific">Negadavirga shengliensis</name>
    <dbReference type="NCBI Taxonomy" id="1389218"/>
    <lineage>
        <taxon>Bacteria</taxon>
        <taxon>Pseudomonadati</taxon>
        <taxon>Bacteroidota</taxon>
        <taxon>Cytophagia</taxon>
        <taxon>Cytophagales</taxon>
        <taxon>Cyclobacteriaceae</taxon>
        <taxon>Negadavirga</taxon>
    </lineage>
</organism>
<feature type="transmembrane region" description="Helical" evidence="12">
    <location>
        <begin position="192"/>
        <end position="216"/>
    </location>
</feature>
<feature type="transmembrane region" description="Helical" evidence="12">
    <location>
        <begin position="421"/>
        <end position="440"/>
    </location>
</feature>
<feature type="transmembrane region" description="Helical" evidence="12">
    <location>
        <begin position="365"/>
        <end position="385"/>
    </location>
</feature>
<feature type="transmembrane region" description="Helical" evidence="12">
    <location>
        <begin position="311"/>
        <end position="328"/>
    </location>
</feature>
<keyword evidence="8" id="KW-0406">Ion transport</keyword>
<dbReference type="InterPro" id="IPR038377">
    <property type="entry name" value="Na/Glc_symporter_sf"/>
</dbReference>
<feature type="transmembrane region" description="Helical" evidence="12">
    <location>
        <begin position="231"/>
        <end position="249"/>
    </location>
</feature>
<keyword evidence="4" id="KW-1003">Cell membrane</keyword>
<proteinExistence type="inferred from homology"/>
<keyword evidence="5 12" id="KW-0812">Transmembrane</keyword>
<keyword evidence="10" id="KW-0739">Sodium transport</keyword>
<comment type="subcellular location">
    <subcellularLocation>
        <location evidence="1">Cell membrane</location>
        <topology evidence="1">Multi-pass membrane protein</topology>
    </subcellularLocation>
</comment>
<sequence length="490" mass="53661">MKLTNLDLVIIGLFFLLMLVIGIYAYFRNQNAKDYFVAGGNLPWWLSGISHHVSGYSGAVFVAYAALAYTHGFSVYVWWAFTIGITVIISAKIFPVIWVRLRKKFEIQSPLEYLAQRYNLTTQQIMAWSGVILKLFDIGAKWAAIAVLLNVFTGISLPVGILVSGGISLLYITFGGLWAVVITDFTQFIVQLLAGLVMFIVVLMRLGGMGSIFTLWENLPAENSQAFHEPYGVGFALAFLFINFLAYNGGQWNLATRYISSPDEQQASKAARLSGLLYLIWPLILFFPMWAAPVLLPGLDDPSQSYGELTLLLLPSGLVGLVIASLFANTMSMTSSDINTISAVITRDILPVISKKMGLEKNSLTIARMTTFIFTLATIIIAFQYEYFGGILGLIISWFGALVGPIAVPMLLGLIPAFRRCGPLSAIGSIVVGLLTFIITKNTDVGSLAVEVSLPLILSSLTYIILGMITKGPVPQKVRDLLEAVHQTQN</sequence>
<comment type="similarity">
    <text evidence="2 11">Belongs to the sodium:solute symporter (SSF) (TC 2.A.21) family.</text>
</comment>
<dbReference type="InterPro" id="IPR001734">
    <property type="entry name" value="Na/solute_symporter"/>
</dbReference>
<feature type="transmembrane region" description="Helical" evidence="12">
    <location>
        <begin position="155"/>
        <end position="180"/>
    </location>
</feature>
<evidence type="ECO:0000256" key="7">
    <source>
        <dbReference type="ARBA" id="ARBA00023053"/>
    </source>
</evidence>
<keyword evidence="3" id="KW-0813">Transport</keyword>
<dbReference type="Gene3D" id="1.20.1730.10">
    <property type="entry name" value="Sodium/glucose cotransporter"/>
    <property type="match status" value="1"/>
</dbReference>
<feature type="transmembrane region" description="Helical" evidence="12">
    <location>
        <begin position="48"/>
        <end position="70"/>
    </location>
</feature>
<feature type="transmembrane region" description="Helical" evidence="12">
    <location>
        <begin position="125"/>
        <end position="149"/>
    </location>
</feature>
<dbReference type="PANTHER" id="PTHR42985:SF40">
    <property type="entry name" value="LD47995P-RELATED"/>
    <property type="match status" value="1"/>
</dbReference>
<evidence type="ECO:0000313" key="13">
    <source>
        <dbReference type="EMBL" id="MFC4870815.1"/>
    </source>
</evidence>
<feature type="transmembrane region" description="Helical" evidence="12">
    <location>
        <begin position="270"/>
        <end position="291"/>
    </location>
</feature>
<evidence type="ECO:0000256" key="8">
    <source>
        <dbReference type="ARBA" id="ARBA00023065"/>
    </source>
</evidence>
<feature type="transmembrane region" description="Helical" evidence="12">
    <location>
        <begin position="76"/>
        <end position="99"/>
    </location>
</feature>
<name>A0ABV9SXN5_9BACT</name>
<evidence type="ECO:0000256" key="12">
    <source>
        <dbReference type="SAM" id="Phobius"/>
    </source>
</evidence>
<dbReference type="CDD" id="cd11477">
    <property type="entry name" value="SLC5sbd_u1"/>
    <property type="match status" value="1"/>
</dbReference>
<dbReference type="InterPro" id="IPR051163">
    <property type="entry name" value="Sodium:Solute_Symporter_SSF"/>
</dbReference>
<evidence type="ECO:0000256" key="9">
    <source>
        <dbReference type="ARBA" id="ARBA00023136"/>
    </source>
</evidence>
<evidence type="ECO:0000256" key="2">
    <source>
        <dbReference type="ARBA" id="ARBA00006434"/>
    </source>
</evidence>
<reference evidence="14" key="1">
    <citation type="journal article" date="2019" name="Int. J. Syst. Evol. Microbiol.">
        <title>The Global Catalogue of Microorganisms (GCM) 10K type strain sequencing project: providing services to taxonomists for standard genome sequencing and annotation.</title>
        <authorList>
            <consortium name="The Broad Institute Genomics Platform"/>
            <consortium name="The Broad Institute Genome Sequencing Center for Infectious Disease"/>
            <person name="Wu L."/>
            <person name="Ma J."/>
        </authorList>
    </citation>
    <scope>NUCLEOTIDE SEQUENCE [LARGE SCALE GENOMIC DNA]</scope>
    <source>
        <strain evidence="14">CGMCC 4.7466</strain>
    </source>
</reference>
<evidence type="ECO:0000256" key="11">
    <source>
        <dbReference type="RuleBase" id="RU362091"/>
    </source>
</evidence>
<evidence type="ECO:0000256" key="1">
    <source>
        <dbReference type="ARBA" id="ARBA00004651"/>
    </source>
</evidence>
<feature type="transmembrane region" description="Helical" evidence="12">
    <location>
        <begin position="452"/>
        <end position="469"/>
    </location>
</feature>
<feature type="transmembrane region" description="Helical" evidence="12">
    <location>
        <begin position="6"/>
        <end position="27"/>
    </location>
</feature>
<keyword evidence="14" id="KW-1185">Reference proteome</keyword>
<evidence type="ECO:0000313" key="14">
    <source>
        <dbReference type="Proteomes" id="UP001595818"/>
    </source>
</evidence>
<dbReference type="Proteomes" id="UP001595818">
    <property type="component" value="Unassembled WGS sequence"/>
</dbReference>
<dbReference type="RefSeq" id="WP_377061711.1">
    <property type="nucleotide sequence ID" value="NZ_JBHSJJ010000002.1"/>
</dbReference>
<keyword evidence="6 12" id="KW-1133">Transmembrane helix</keyword>
<dbReference type="PANTHER" id="PTHR42985">
    <property type="entry name" value="SODIUM-COUPLED MONOCARBOXYLATE TRANSPORTER"/>
    <property type="match status" value="1"/>
</dbReference>
<dbReference type="Pfam" id="PF00474">
    <property type="entry name" value="SSF"/>
    <property type="match status" value="1"/>
</dbReference>
<evidence type="ECO:0000256" key="4">
    <source>
        <dbReference type="ARBA" id="ARBA00022475"/>
    </source>
</evidence>
<comment type="caution">
    <text evidence="13">The sequence shown here is derived from an EMBL/GenBank/DDBJ whole genome shotgun (WGS) entry which is preliminary data.</text>
</comment>
<keyword evidence="7" id="KW-0915">Sodium</keyword>
<gene>
    <name evidence="13" type="ORF">ACFPFU_03895</name>
</gene>
<evidence type="ECO:0000256" key="6">
    <source>
        <dbReference type="ARBA" id="ARBA00022989"/>
    </source>
</evidence>
<protein>
    <submittedName>
        <fullName evidence="13">Sodium:solute symporter family protein</fullName>
    </submittedName>
</protein>
<dbReference type="EMBL" id="JBHSJJ010000002">
    <property type="protein sequence ID" value="MFC4870815.1"/>
    <property type="molecule type" value="Genomic_DNA"/>
</dbReference>